<evidence type="ECO:0000313" key="4">
    <source>
        <dbReference type="Proteomes" id="UP000077667"/>
    </source>
</evidence>
<dbReference type="InterPro" id="IPR050563">
    <property type="entry name" value="4-hydroxybenzoyl-CoA_TE"/>
</dbReference>
<keyword evidence="4" id="KW-1185">Reference proteome</keyword>
<name>A0A1A9I3A1_9BACT</name>
<evidence type="ECO:0000256" key="2">
    <source>
        <dbReference type="ARBA" id="ARBA00022801"/>
    </source>
</evidence>
<dbReference type="InterPro" id="IPR029069">
    <property type="entry name" value="HotDog_dom_sf"/>
</dbReference>
<dbReference type="AlphaFoldDB" id="A0A1A9I3A1"/>
<dbReference type="PANTHER" id="PTHR31793">
    <property type="entry name" value="4-HYDROXYBENZOYL-COA THIOESTERASE FAMILY MEMBER"/>
    <property type="match status" value="1"/>
</dbReference>
<protein>
    <submittedName>
        <fullName evidence="3">Thioesterase</fullName>
    </submittedName>
</protein>
<gene>
    <name evidence="3" type="ORF">A8C56_15270</name>
</gene>
<accession>A0A1A9I3A1</accession>
<keyword evidence="2" id="KW-0378">Hydrolase</keyword>
<dbReference type="Pfam" id="PF13279">
    <property type="entry name" value="4HBT_2"/>
    <property type="match status" value="1"/>
</dbReference>
<dbReference type="SUPFAM" id="SSF54637">
    <property type="entry name" value="Thioesterase/thiol ester dehydrase-isomerase"/>
    <property type="match status" value="1"/>
</dbReference>
<dbReference type="OrthoDB" id="333038at2"/>
<evidence type="ECO:0000313" key="3">
    <source>
        <dbReference type="EMBL" id="ANH82148.1"/>
    </source>
</evidence>
<dbReference type="Gene3D" id="3.10.129.10">
    <property type="entry name" value="Hotdog Thioesterase"/>
    <property type="match status" value="1"/>
</dbReference>
<evidence type="ECO:0000256" key="1">
    <source>
        <dbReference type="ARBA" id="ARBA00005953"/>
    </source>
</evidence>
<dbReference type="Proteomes" id="UP000077667">
    <property type="component" value="Chromosome"/>
</dbReference>
<proteinExistence type="inferred from homology"/>
<dbReference type="PANTHER" id="PTHR31793:SF27">
    <property type="entry name" value="NOVEL THIOESTERASE SUPERFAMILY DOMAIN AND SAPOSIN A-TYPE DOMAIN CONTAINING PROTEIN (0610012H03RIK)"/>
    <property type="match status" value="1"/>
</dbReference>
<dbReference type="KEGG" id="nia:A8C56_15270"/>
<dbReference type="EMBL" id="CP015772">
    <property type="protein sequence ID" value="ANH82148.1"/>
    <property type="molecule type" value="Genomic_DNA"/>
</dbReference>
<reference evidence="3 4" key="1">
    <citation type="submission" date="2016-05" db="EMBL/GenBank/DDBJ databases">
        <title>Niabella ginsenosidivorans BS26 whole genome sequencing.</title>
        <authorList>
            <person name="Im W.T."/>
            <person name="Siddiqi M.Z."/>
        </authorList>
    </citation>
    <scope>NUCLEOTIDE SEQUENCE [LARGE SCALE GENOMIC DNA]</scope>
    <source>
        <strain evidence="3 4">BS26</strain>
    </source>
</reference>
<organism evidence="3 4">
    <name type="scientific">Niabella ginsenosidivorans</name>
    <dbReference type="NCBI Taxonomy" id="1176587"/>
    <lineage>
        <taxon>Bacteria</taxon>
        <taxon>Pseudomonadati</taxon>
        <taxon>Bacteroidota</taxon>
        <taxon>Chitinophagia</taxon>
        <taxon>Chitinophagales</taxon>
        <taxon>Chitinophagaceae</taxon>
        <taxon>Niabella</taxon>
    </lineage>
</organism>
<comment type="similarity">
    <text evidence="1">Belongs to the 4-hydroxybenzoyl-CoA thioesterase family.</text>
</comment>
<dbReference type="STRING" id="1176587.A8C56_15270"/>
<dbReference type="RefSeq" id="WP_067757793.1">
    <property type="nucleotide sequence ID" value="NZ_CP015772.1"/>
</dbReference>
<sequence length="142" mass="15926">MARIKIALPKTFRFTCTIPVRVTDINYGGHAGNDSLLGMIQEARVQFLKQFNYTELSFEGIGLIMADVAMEFKNEAFMGDLLLASVAAGDFQRVGFDLYYRLEKEVEGKKIPVVFAKTGMICFDYTLRKSVALPEAALQKLQ</sequence>
<dbReference type="CDD" id="cd00586">
    <property type="entry name" value="4HBT"/>
    <property type="match status" value="1"/>
</dbReference>
<dbReference type="GO" id="GO:0047617">
    <property type="term" value="F:fatty acyl-CoA hydrolase activity"/>
    <property type="evidence" value="ECO:0007669"/>
    <property type="project" value="TreeGrafter"/>
</dbReference>